<organism evidence="2">
    <name type="scientific">Bradyrhizobium barranii subsp. barranii</name>
    <dbReference type="NCBI Taxonomy" id="2823807"/>
    <lineage>
        <taxon>Bacteria</taxon>
        <taxon>Pseudomonadati</taxon>
        <taxon>Pseudomonadota</taxon>
        <taxon>Alphaproteobacteria</taxon>
        <taxon>Hyphomicrobiales</taxon>
        <taxon>Nitrobacteraceae</taxon>
        <taxon>Bradyrhizobium</taxon>
        <taxon>Bradyrhizobium barranii</taxon>
    </lineage>
</organism>
<dbReference type="Proteomes" id="UP000564836">
    <property type="component" value="Chromosome"/>
</dbReference>
<reference evidence="3 4" key="3">
    <citation type="journal article" date="2022" name="Int. J. Syst. Evol. Microbiol.">
        <title>Strains of Bradyrhizobium barranii sp. nov. associated with legumes native to Canada are symbionts of soybeans and belong to different subspecies (subsp. barranii subsp. nov. and subsp. apii subsp. nov.) and symbiovars (sv. glycinearum and sv. septentrionale).</title>
        <authorList>
            <person name="Bromfield E.S.P."/>
            <person name="Cloutier S."/>
            <person name="Wasai-Hara S."/>
            <person name="Minamisawa K."/>
        </authorList>
    </citation>
    <scope>NUCLEOTIDE SEQUENCE [LARGE SCALE GENOMIC DNA]</scope>
    <source>
        <strain evidence="3 4">323S2</strain>
    </source>
</reference>
<dbReference type="EMBL" id="JACBFH010000001">
    <property type="protein sequence ID" value="NYY94412.1"/>
    <property type="molecule type" value="Genomic_DNA"/>
</dbReference>
<protein>
    <submittedName>
        <fullName evidence="2">Uncharacterized protein</fullName>
    </submittedName>
</protein>
<dbReference type="AlphaFoldDB" id="A0A7Z0TUD4"/>
<keyword evidence="1" id="KW-0472">Membrane</keyword>
<evidence type="ECO:0000313" key="4">
    <source>
        <dbReference type="Proteomes" id="UP000564836"/>
    </source>
</evidence>
<gene>
    <name evidence="3" type="ORF">G6321_00027950</name>
    <name evidence="2" type="ORF">G6321_40285</name>
</gene>
<dbReference type="RefSeq" id="WP_166352937.1">
    <property type="nucleotide sequence ID" value="NZ_CP088280.1"/>
</dbReference>
<feature type="transmembrane region" description="Helical" evidence="1">
    <location>
        <begin position="21"/>
        <end position="41"/>
    </location>
</feature>
<reference evidence="2" key="2">
    <citation type="submission" date="2020-06" db="EMBL/GenBank/DDBJ databases">
        <title>Whole Genome Sequence of Bradyrhizobium sp. Strain 323S2.</title>
        <authorList>
            <person name="Bromfield E.S.P."/>
        </authorList>
    </citation>
    <scope>NUCLEOTIDE SEQUENCE [LARGE SCALE GENOMIC DNA]</scope>
    <source>
        <strain evidence="2">323S2</strain>
    </source>
</reference>
<feature type="transmembrane region" description="Helical" evidence="1">
    <location>
        <begin position="53"/>
        <end position="76"/>
    </location>
</feature>
<reference evidence="3 4" key="1">
    <citation type="journal article" date="2017" name="Syst. Appl. Microbiol.">
        <title>Soybeans inoculated with root zone soils of Canadian native legumes harbour diverse and novel Bradyrhizobium spp. that possess agricultural potential.</title>
        <authorList>
            <person name="Bromfield E.S.P."/>
            <person name="Cloutier S."/>
            <person name="Tambong J.T."/>
            <person name="Tran Thi T.V."/>
        </authorList>
    </citation>
    <scope>NUCLEOTIDE SEQUENCE [LARGE SCALE GENOMIC DNA]</scope>
    <source>
        <strain evidence="3 4">323S2</strain>
    </source>
</reference>
<sequence>MAGSGQVLADLQFRQSYAIHGAVFAGLYYMMMLSIGFFAYVGQKTEVLHSRTAAVVFIICTIGAAALAATSMLQMFNVLRIMRRVRNFTAYEQSIIEKWGEPVPEDQ</sequence>
<evidence type="ECO:0000313" key="3">
    <source>
        <dbReference type="EMBL" id="UGX98740.1"/>
    </source>
</evidence>
<keyword evidence="1" id="KW-0812">Transmembrane</keyword>
<dbReference type="EMBL" id="CP088280">
    <property type="protein sequence ID" value="UGX98740.1"/>
    <property type="molecule type" value="Genomic_DNA"/>
</dbReference>
<evidence type="ECO:0000256" key="1">
    <source>
        <dbReference type="SAM" id="Phobius"/>
    </source>
</evidence>
<keyword evidence="1" id="KW-1133">Transmembrane helix</keyword>
<accession>A0A7Z0TUD4</accession>
<evidence type="ECO:0000313" key="2">
    <source>
        <dbReference type="EMBL" id="NYY94412.1"/>
    </source>
</evidence>
<proteinExistence type="predicted"/>
<name>A0A7Z0TUD4_9BRAD</name>